<evidence type="ECO:0000313" key="24">
    <source>
        <dbReference type="RefSeq" id="XP_060056919.1"/>
    </source>
</evidence>
<organism evidence="23 24">
    <name type="scientific">Erinaceus europaeus</name>
    <name type="common">Western European hedgehog</name>
    <dbReference type="NCBI Taxonomy" id="9365"/>
    <lineage>
        <taxon>Eukaryota</taxon>
        <taxon>Metazoa</taxon>
        <taxon>Chordata</taxon>
        <taxon>Craniata</taxon>
        <taxon>Vertebrata</taxon>
        <taxon>Euteleostomi</taxon>
        <taxon>Mammalia</taxon>
        <taxon>Eutheria</taxon>
        <taxon>Laurasiatheria</taxon>
        <taxon>Eulipotyphla</taxon>
        <taxon>Erinaceidae</taxon>
        <taxon>Erinaceinae</taxon>
        <taxon>Erinaceus</taxon>
    </lineage>
</organism>
<evidence type="ECO:0000259" key="22">
    <source>
        <dbReference type="SMART" id="SM00085"/>
    </source>
</evidence>
<comment type="catalytic activity">
    <reaction evidence="15">
        <text>1-hexadecanoyl-2-(9Z-octadecenoyl)-sn-glycero-3-phosphoethanolamine + H2O = 1-hexadecanoyl-sn-glycero-3-phosphoethanolamine + (9Z)-octadecenoate + H(+)</text>
        <dbReference type="Rhea" id="RHEA:40911"/>
        <dbReference type="ChEBI" id="CHEBI:15377"/>
        <dbReference type="ChEBI" id="CHEBI:15378"/>
        <dbReference type="ChEBI" id="CHEBI:30823"/>
        <dbReference type="ChEBI" id="CHEBI:73004"/>
        <dbReference type="ChEBI" id="CHEBI:73007"/>
    </reaction>
    <physiologicalReaction direction="left-to-right" evidence="15">
        <dbReference type="Rhea" id="RHEA:40912"/>
    </physiologicalReaction>
</comment>
<feature type="region of interest" description="Disordered" evidence="21">
    <location>
        <begin position="140"/>
        <end position="166"/>
    </location>
</feature>
<sequence>MRISLQLALIMVLSFDLLHAFRIPWNLWKMVLKETGREFTNTYAFYGCHCGWGGRGPPLDQTDRCCFHHVCCYYRLHKKGCRIEQLEYVIDFKDRQLICAQQEYCRAQMCECDRAVAQCLTRNMKSYKEKYHDYVKSKCHGTTPKCPAAPRTPGTSSPMLNPRSMA</sequence>
<comment type="catalytic activity">
    <reaction evidence="12">
        <text>N-hexadecanoyl-1,2-di-(9Z-octadecenoyl)-sn-glycero-3-phosphoethanolamine + H2O = N-hexadecanoyl-1-(9Z-octadecenoyl)-sn-glycero-3-phosphoethanolamine + (9Z)-octadecenoate + H(+)</text>
        <dbReference type="Rhea" id="RHEA:45424"/>
        <dbReference type="ChEBI" id="CHEBI:15377"/>
        <dbReference type="ChEBI" id="CHEBI:15378"/>
        <dbReference type="ChEBI" id="CHEBI:30823"/>
        <dbReference type="ChEBI" id="CHEBI:78097"/>
        <dbReference type="ChEBI" id="CHEBI:85217"/>
    </reaction>
    <physiologicalReaction direction="left-to-right" evidence="12">
        <dbReference type="Rhea" id="RHEA:45425"/>
    </physiologicalReaction>
</comment>
<dbReference type="CDD" id="cd00125">
    <property type="entry name" value="PLA2c"/>
    <property type="match status" value="1"/>
</dbReference>
<comment type="similarity">
    <text evidence="3 19">Belongs to the phospholipase A2 family.</text>
</comment>
<keyword evidence="5" id="KW-0081">Bacteriolytic enzyme</keyword>
<evidence type="ECO:0000256" key="15">
    <source>
        <dbReference type="ARBA" id="ARBA00048613"/>
    </source>
</evidence>
<dbReference type="PANTHER" id="PTHR11716:SF9">
    <property type="entry name" value="PHOSPHOLIPASE A2, MEMBRANE ASSOCIATED"/>
    <property type="match status" value="1"/>
</dbReference>
<evidence type="ECO:0000256" key="5">
    <source>
        <dbReference type="ARBA" id="ARBA00022638"/>
    </source>
</evidence>
<name>A0ABM3Y769_ERIEU</name>
<gene>
    <name evidence="24" type="primary">LOC132541158</name>
</gene>
<dbReference type="InterPro" id="IPR036444">
    <property type="entry name" value="PLipase_A2_dom_sf"/>
</dbReference>
<comment type="catalytic activity">
    <reaction evidence="9">
        <text>a 1,2-diacyl-sn-glycero-3-phosphoethanolamine + H2O = a 1-acyl-sn-glycero-3-phosphoethanolamine + a fatty acid + H(+)</text>
        <dbReference type="Rhea" id="RHEA:44604"/>
        <dbReference type="ChEBI" id="CHEBI:15377"/>
        <dbReference type="ChEBI" id="CHEBI:15378"/>
        <dbReference type="ChEBI" id="CHEBI:28868"/>
        <dbReference type="ChEBI" id="CHEBI:64381"/>
        <dbReference type="ChEBI" id="CHEBI:64612"/>
    </reaction>
    <physiologicalReaction direction="left-to-right" evidence="9">
        <dbReference type="Rhea" id="RHEA:44605"/>
    </physiologicalReaction>
</comment>
<evidence type="ECO:0000256" key="11">
    <source>
        <dbReference type="ARBA" id="ARBA00048080"/>
    </source>
</evidence>
<comment type="catalytic activity">
    <reaction evidence="17">
        <text>1-hexadecanoyl-2-(9Z,12Z-octadecadienoyl)-sn-glycero-3-phosphoethanolamine + H2O = 1-hexadecanoyl-sn-glycero-3-phosphoethanolamine + (9Z,12Z)-octadecadienoate + H(+)</text>
        <dbReference type="Rhea" id="RHEA:40815"/>
        <dbReference type="ChEBI" id="CHEBI:15377"/>
        <dbReference type="ChEBI" id="CHEBI:15378"/>
        <dbReference type="ChEBI" id="CHEBI:30245"/>
        <dbReference type="ChEBI" id="CHEBI:73004"/>
        <dbReference type="ChEBI" id="CHEBI:73008"/>
    </reaction>
    <physiologicalReaction direction="left-to-right" evidence="17">
        <dbReference type="Rhea" id="RHEA:40816"/>
    </physiologicalReaction>
</comment>
<dbReference type="InterPro" id="IPR033113">
    <property type="entry name" value="PLA2_histidine"/>
</dbReference>
<evidence type="ECO:0000256" key="8">
    <source>
        <dbReference type="ARBA" id="ARBA00036719"/>
    </source>
</evidence>
<comment type="catalytic activity">
    <reaction evidence="18">
        <text>1-hexadecanoyl-2-(9Z-octadecenoyl)-sn-glycero-3-phosphoglycerol + H2O = 1-hexadecanoyl-sn-glycero-3-phosphoglycerol + (9Z)-octadecenoate + H(+)</text>
        <dbReference type="Rhea" id="RHEA:44524"/>
        <dbReference type="ChEBI" id="CHEBI:15377"/>
        <dbReference type="ChEBI" id="CHEBI:15378"/>
        <dbReference type="ChEBI" id="CHEBI:30823"/>
        <dbReference type="ChEBI" id="CHEBI:84472"/>
        <dbReference type="ChEBI" id="CHEBI:84475"/>
    </reaction>
    <physiologicalReaction direction="left-to-right" evidence="18">
        <dbReference type="Rhea" id="RHEA:44525"/>
    </physiologicalReaction>
</comment>
<comment type="catalytic activity">
    <reaction evidence="20">
        <text>a 1,2-diacyl-sn-glycero-3-phosphocholine + H2O = a 1-acyl-sn-glycero-3-phosphocholine + a fatty acid + H(+)</text>
        <dbReference type="Rhea" id="RHEA:15801"/>
        <dbReference type="ChEBI" id="CHEBI:15377"/>
        <dbReference type="ChEBI" id="CHEBI:15378"/>
        <dbReference type="ChEBI" id="CHEBI:28868"/>
        <dbReference type="ChEBI" id="CHEBI:57643"/>
        <dbReference type="ChEBI" id="CHEBI:58168"/>
        <dbReference type="EC" id="3.1.1.4"/>
    </reaction>
</comment>
<evidence type="ECO:0000313" key="23">
    <source>
        <dbReference type="Proteomes" id="UP001652624"/>
    </source>
</evidence>
<keyword evidence="23" id="KW-1185">Reference proteome</keyword>
<evidence type="ECO:0000256" key="20">
    <source>
        <dbReference type="RuleBase" id="RU361236"/>
    </source>
</evidence>
<dbReference type="PRINTS" id="PR00389">
    <property type="entry name" value="PHPHLIPASEA2"/>
</dbReference>
<evidence type="ECO:0000256" key="9">
    <source>
        <dbReference type="ARBA" id="ARBA00036775"/>
    </source>
</evidence>
<evidence type="ECO:0000256" key="19">
    <source>
        <dbReference type="RuleBase" id="RU003654"/>
    </source>
</evidence>
<comment type="catalytic activity">
    <reaction evidence="11">
        <text>1,2-dihexadecanoyl-sn-glycero-3-phospho-(1'-sn-glycerol) + H2O = 1-hexadecanoyl-sn-glycero-3-phospho-(1'-sn-glycerol) + hexadecanoate + H(+)</text>
        <dbReference type="Rhea" id="RHEA:45472"/>
        <dbReference type="ChEBI" id="CHEBI:7896"/>
        <dbReference type="ChEBI" id="CHEBI:15377"/>
        <dbReference type="ChEBI" id="CHEBI:15378"/>
        <dbReference type="ChEBI" id="CHEBI:72829"/>
        <dbReference type="ChEBI" id="CHEBI:75158"/>
    </reaction>
    <physiologicalReaction direction="left-to-right" evidence="11">
        <dbReference type="Rhea" id="RHEA:45473"/>
    </physiologicalReaction>
</comment>
<comment type="catalytic activity">
    <reaction evidence="7">
        <text>1-hexadecanoyl-2-(9Z,12Z-octadecadienoyl)-sn-glycero-3-phosphocholine + H2O = (9Z,12Z)-octadecadienoate + 1-hexadecanoyl-sn-glycero-3-phosphocholine + H(+)</text>
        <dbReference type="Rhea" id="RHEA:40811"/>
        <dbReference type="ChEBI" id="CHEBI:15377"/>
        <dbReference type="ChEBI" id="CHEBI:15378"/>
        <dbReference type="ChEBI" id="CHEBI:30245"/>
        <dbReference type="ChEBI" id="CHEBI:72998"/>
        <dbReference type="ChEBI" id="CHEBI:73002"/>
    </reaction>
    <physiologicalReaction direction="left-to-right" evidence="7">
        <dbReference type="Rhea" id="RHEA:40812"/>
    </physiologicalReaction>
</comment>
<dbReference type="Pfam" id="PF00068">
    <property type="entry name" value="Phospholip_A2_1"/>
    <property type="match status" value="1"/>
</dbReference>
<evidence type="ECO:0000256" key="21">
    <source>
        <dbReference type="SAM" id="MobiDB-lite"/>
    </source>
</evidence>
<proteinExistence type="inferred from homology"/>
<feature type="domain" description="Phospholipase A2-like central" evidence="22">
    <location>
        <begin position="23"/>
        <end position="140"/>
    </location>
</feature>
<evidence type="ECO:0000256" key="7">
    <source>
        <dbReference type="ARBA" id="ARBA00023408"/>
    </source>
</evidence>
<evidence type="ECO:0000256" key="6">
    <source>
        <dbReference type="ARBA" id="ARBA00023157"/>
    </source>
</evidence>
<evidence type="ECO:0000256" key="16">
    <source>
        <dbReference type="ARBA" id="ARBA00048699"/>
    </source>
</evidence>
<evidence type="ECO:0000256" key="4">
    <source>
        <dbReference type="ARBA" id="ARBA00022525"/>
    </source>
</evidence>
<dbReference type="EC" id="3.1.1.4" evidence="20"/>
<keyword evidence="20" id="KW-0443">Lipid metabolism</keyword>
<keyword evidence="4 20" id="KW-0964">Secreted</keyword>
<evidence type="ECO:0000256" key="14">
    <source>
        <dbReference type="ARBA" id="ARBA00048541"/>
    </source>
</evidence>
<keyword evidence="6" id="KW-1015">Disulfide bond</keyword>
<evidence type="ECO:0000256" key="10">
    <source>
        <dbReference type="ARBA" id="ARBA00048015"/>
    </source>
</evidence>
<dbReference type="PANTHER" id="PTHR11716">
    <property type="entry name" value="PHOSPHOLIPASE A2 FAMILY MEMBER"/>
    <property type="match status" value="1"/>
</dbReference>
<evidence type="ECO:0000256" key="18">
    <source>
        <dbReference type="ARBA" id="ARBA00049282"/>
    </source>
</evidence>
<dbReference type="SMART" id="SM00085">
    <property type="entry name" value="PA2c"/>
    <property type="match status" value="1"/>
</dbReference>
<reference evidence="24" key="1">
    <citation type="submission" date="2025-08" db="UniProtKB">
        <authorList>
            <consortium name="RefSeq"/>
        </authorList>
    </citation>
    <scope>IDENTIFICATION</scope>
</reference>
<comment type="catalytic activity">
    <reaction evidence="10">
        <text>1-hexadecanoyl-2-(9Z-octadecenoyl)-sn-glycero-3-phospho-(1'-sn-glycerol) + H2O = 1-hexadecanoyl-sn-glycero-3-phospho-(1'-sn-glycerol) + (9Z)-octadecenoate + H(+)</text>
        <dbReference type="Rhea" id="RHEA:40919"/>
        <dbReference type="ChEBI" id="CHEBI:15377"/>
        <dbReference type="ChEBI" id="CHEBI:15378"/>
        <dbReference type="ChEBI" id="CHEBI:30823"/>
        <dbReference type="ChEBI" id="CHEBI:72841"/>
        <dbReference type="ChEBI" id="CHEBI:75158"/>
    </reaction>
    <physiologicalReaction direction="left-to-right" evidence="10">
        <dbReference type="Rhea" id="RHEA:40920"/>
    </physiologicalReaction>
</comment>
<keyword evidence="20" id="KW-0732">Signal</keyword>
<dbReference type="RefSeq" id="XP_060056919.1">
    <property type="nucleotide sequence ID" value="XM_060200936.1"/>
</dbReference>
<evidence type="ECO:0000256" key="12">
    <source>
        <dbReference type="ARBA" id="ARBA00048221"/>
    </source>
</evidence>
<keyword evidence="20" id="KW-0378">Hydrolase</keyword>
<dbReference type="PROSITE" id="PS00118">
    <property type="entry name" value="PA2_HIS"/>
    <property type="match status" value="1"/>
</dbReference>
<dbReference type="Proteomes" id="UP001652624">
    <property type="component" value="Chromosome 11"/>
</dbReference>
<evidence type="ECO:0000256" key="2">
    <source>
        <dbReference type="ARBA" id="ARBA00004613"/>
    </source>
</evidence>
<comment type="catalytic activity">
    <reaction evidence="16">
        <text>1-hexadecanoyl-2-(9Z-octadecenoyl)-sn-glycero-3-phosphocholine + H2O = 1-hexadecanoyl-sn-glycero-3-phosphocholine + (9Z)-octadecenoate + H(+)</text>
        <dbReference type="Rhea" id="RHEA:38779"/>
        <dbReference type="ChEBI" id="CHEBI:15377"/>
        <dbReference type="ChEBI" id="CHEBI:15378"/>
        <dbReference type="ChEBI" id="CHEBI:30823"/>
        <dbReference type="ChEBI" id="CHEBI:72998"/>
        <dbReference type="ChEBI" id="CHEBI:73001"/>
    </reaction>
    <physiologicalReaction direction="left-to-right" evidence="16">
        <dbReference type="Rhea" id="RHEA:38780"/>
    </physiologicalReaction>
</comment>
<keyword evidence="20" id="KW-0106">Calcium</keyword>
<accession>A0ABM3Y769</accession>
<evidence type="ECO:0000256" key="13">
    <source>
        <dbReference type="ARBA" id="ARBA00048227"/>
    </source>
</evidence>
<dbReference type="Gene3D" id="1.20.90.10">
    <property type="entry name" value="Phospholipase A2 domain"/>
    <property type="match status" value="1"/>
</dbReference>
<evidence type="ECO:0000256" key="17">
    <source>
        <dbReference type="ARBA" id="ARBA00049039"/>
    </source>
</evidence>
<evidence type="ECO:0000256" key="1">
    <source>
        <dbReference type="ARBA" id="ARBA00004450"/>
    </source>
</evidence>
<protein>
    <recommendedName>
        <fullName evidence="20">Phospholipase A2</fullName>
        <ecNumber evidence="20">3.1.1.4</ecNumber>
    </recommendedName>
</protein>
<comment type="subcellular location">
    <subcellularLocation>
        <location evidence="1">Mitochondrion outer membrane</location>
        <topology evidence="1">Peripheral membrane protein</topology>
    </subcellularLocation>
    <subcellularLocation>
        <location evidence="2 20">Secreted</location>
    </subcellularLocation>
</comment>
<comment type="catalytic activity">
    <reaction evidence="13">
        <text>1,2-dihexadecanoyl-sn-glycero-3-phosphocholine + H2O = 1-hexadecanoyl-sn-glycero-3-phosphocholine + hexadecanoate + H(+)</text>
        <dbReference type="Rhea" id="RHEA:41223"/>
        <dbReference type="ChEBI" id="CHEBI:7896"/>
        <dbReference type="ChEBI" id="CHEBI:15377"/>
        <dbReference type="ChEBI" id="CHEBI:15378"/>
        <dbReference type="ChEBI" id="CHEBI:72998"/>
        <dbReference type="ChEBI" id="CHEBI:72999"/>
    </reaction>
    <physiologicalReaction direction="left-to-right" evidence="13">
        <dbReference type="Rhea" id="RHEA:41224"/>
    </physiologicalReaction>
</comment>
<comment type="cofactor">
    <cofactor evidence="20">
        <name>Ca(2+)</name>
        <dbReference type="ChEBI" id="CHEBI:29108"/>
    </cofactor>
</comment>
<evidence type="ECO:0000256" key="3">
    <source>
        <dbReference type="ARBA" id="ARBA00007056"/>
    </source>
</evidence>
<comment type="catalytic activity">
    <reaction evidence="8">
        <text>1-hexadecanoyl-2-(4Z,7Z,10Z,13Z,16Z,19Z-docosahexaenoyl)-sn-glycero-3-phosphocholine + H2O = (4Z,7Z,10Z,13Z,16Z,19Z)-docosahexaenoate + 1-hexadecanoyl-sn-glycero-3-phosphocholine + H(+)</text>
        <dbReference type="Rhea" id="RHEA:41231"/>
        <dbReference type="ChEBI" id="CHEBI:15377"/>
        <dbReference type="ChEBI" id="CHEBI:15378"/>
        <dbReference type="ChEBI" id="CHEBI:72998"/>
        <dbReference type="ChEBI" id="CHEBI:74963"/>
        <dbReference type="ChEBI" id="CHEBI:77016"/>
    </reaction>
    <physiologicalReaction direction="left-to-right" evidence="8">
        <dbReference type="Rhea" id="RHEA:41232"/>
    </physiologicalReaction>
</comment>
<keyword evidence="5" id="KW-0929">Antimicrobial</keyword>
<dbReference type="InterPro" id="IPR016090">
    <property type="entry name" value="PLA2-like_dom"/>
</dbReference>
<comment type="catalytic activity">
    <reaction evidence="14">
        <text>1-hexadecanoyl-2-(5Z,8Z,11Z,14Z-eicosatetraenoyl)-sn-glycero-3-phosphoethanolamine + H2O = 1-hexadecanoyl-sn-glycero-3-phosphoethanolamine + (5Z,8Z,11Z,14Z)-eicosatetraenoate + H(+)</text>
        <dbReference type="Rhea" id="RHEA:40431"/>
        <dbReference type="ChEBI" id="CHEBI:15377"/>
        <dbReference type="ChEBI" id="CHEBI:15378"/>
        <dbReference type="ChEBI" id="CHEBI:32395"/>
        <dbReference type="ChEBI" id="CHEBI:73004"/>
        <dbReference type="ChEBI" id="CHEBI:73009"/>
    </reaction>
    <physiologicalReaction direction="left-to-right" evidence="14">
        <dbReference type="Rhea" id="RHEA:40432"/>
    </physiologicalReaction>
</comment>
<feature type="signal peptide" evidence="20">
    <location>
        <begin position="1"/>
        <end position="20"/>
    </location>
</feature>
<dbReference type="SUPFAM" id="SSF48619">
    <property type="entry name" value="Phospholipase A2, PLA2"/>
    <property type="match status" value="1"/>
</dbReference>
<dbReference type="InterPro" id="IPR001211">
    <property type="entry name" value="PLA2"/>
</dbReference>
<dbReference type="GeneID" id="132541158"/>
<feature type="chain" id="PRO_5044974339" description="Phospholipase A2" evidence="20">
    <location>
        <begin position="21"/>
        <end position="166"/>
    </location>
</feature>